<protein>
    <submittedName>
        <fullName evidence="1">Uncharacterized protein</fullName>
    </submittedName>
</protein>
<name>A0ABT2EJ30_9BACT</name>
<gene>
    <name evidence="1" type="ORF">M2350_000356</name>
</gene>
<evidence type="ECO:0000313" key="1">
    <source>
        <dbReference type="EMBL" id="MCS3917959.1"/>
    </source>
</evidence>
<organism evidence="1 2">
    <name type="scientific">Candidatus Fervidibacter sacchari</name>
    <dbReference type="NCBI Taxonomy" id="1448929"/>
    <lineage>
        <taxon>Bacteria</taxon>
        <taxon>Candidatus Fervidibacterota</taxon>
        <taxon>Candidatus Fervidibacter</taxon>
    </lineage>
</organism>
<dbReference type="Proteomes" id="UP001204798">
    <property type="component" value="Unassembled WGS sequence"/>
</dbReference>
<comment type="caution">
    <text evidence="1">The sequence shown here is derived from an EMBL/GenBank/DDBJ whole genome shotgun (WGS) entry which is preliminary data.</text>
</comment>
<dbReference type="RefSeq" id="WP_259092895.1">
    <property type="nucleotide sequence ID" value="NZ_CP130454.1"/>
</dbReference>
<proteinExistence type="predicted"/>
<dbReference type="EMBL" id="JANUCP010000001">
    <property type="protein sequence ID" value="MCS3917959.1"/>
    <property type="molecule type" value="Genomic_DNA"/>
</dbReference>
<accession>A0ABT2EJ30</accession>
<keyword evidence="2" id="KW-1185">Reference proteome</keyword>
<reference evidence="1 2" key="1">
    <citation type="submission" date="2022-08" db="EMBL/GenBank/DDBJ databases">
        <title>Bacterial and archaeal communities from various locations to study Microbial Dark Matter (Phase II).</title>
        <authorList>
            <person name="Stepanauskas R."/>
        </authorList>
    </citation>
    <scope>NUCLEOTIDE SEQUENCE [LARGE SCALE GENOMIC DNA]</scope>
    <source>
        <strain evidence="1 2">PD1</strain>
    </source>
</reference>
<sequence>MHLDSEENAAGLAVKLQELIRSVRKEGKKAYGFVIWTQGEAVKDKLVKLAEDKKIEDIAICYLPDRQREAYLKLFKVELSDKLRNIVFVYRDKKLAAKFINLNAKDFGKVEQAFKELVK</sequence>
<evidence type="ECO:0000313" key="2">
    <source>
        <dbReference type="Proteomes" id="UP001204798"/>
    </source>
</evidence>